<feature type="region of interest" description="Disordered" evidence="2">
    <location>
        <begin position="505"/>
        <end position="533"/>
    </location>
</feature>
<feature type="region of interest" description="Disordered" evidence="2">
    <location>
        <begin position="29"/>
        <end position="116"/>
    </location>
</feature>
<evidence type="ECO:0000256" key="2">
    <source>
        <dbReference type="SAM" id="MobiDB-lite"/>
    </source>
</evidence>
<feature type="compositionally biased region" description="Polar residues" evidence="2">
    <location>
        <begin position="97"/>
        <end position="106"/>
    </location>
</feature>
<feature type="compositionally biased region" description="Low complexity" evidence="2">
    <location>
        <begin position="511"/>
        <end position="526"/>
    </location>
</feature>
<dbReference type="Proteomes" id="UP000001312">
    <property type="component" value="Unassembled WGS sequence"/>
</dbReference>
<feature type="compositionally biased region" description="Polar residues" evidence="2">
    <location>
        <begin position="363"/>
        <end position="375"/>
    </location>
</feature>
<evidence type="ECO:0008006" key="5">
    <source>
        <dbReference type="Google" id="ProtNLM"/>
    </source>
</evidence>
<dbReference type="KEGG" id="ssl:SS1G_14121"/>
<feature type="compositionally biased region" description="Polar residues" evidence="2">
    <location>
        <begin position="388"/>
        <end position="411"/>
    </location>
</feature>
<dbReference type="InParanoid" id="A7F940"/>
<feature type="compositionally biased region" description="Polar residues" evidence="2">
    <location>
        <begin position="319"/>
        <end position="346"/>
    </location>
</feature>
<accession>A7F940</accession>
<gene>
    <name evidence="3" type="ORF">SS1G_14121</name>
</gene>
<dbReference type="GeneID" id="5480968"/>
<name>A7F940_SCLS1</name>
<organism evidence="3 4">
    <name type="scientific">Sclerotinia sclerotiorum (strain ATCC 18683 / 1980 / Ss-1)</name>
    <name type="common">White mold</name>
    <name type="synonym">Whetzelinia sclerotiorum</name>
    <dbReference type="NCBI Taxonomy" id="665079"/>
    <lineage>
        <taxon>Eukaryota</taxon>
        <taxon>Fungi</taxon>
        <taxon>Dikarya</taxon>
        <taxon>Ascomycota</taxon>
        <taxon>Pezizomycotina</taxon>
        <taxon>Leotiomycetes</taxon>
        <taxon>Helotiales</taxon>
        <taxon>Sclerotiniaceae</taxon>
        <taxon>Sclerotinia</taxon>
    </lineage>
</organism>
<dbReference type="GO" id="GO:0008270">
    <property type="term" value="F:zinc ion binding"/>
    <property type="evidence" value="ECO:0007669"/>
    <property type="project" value="InterPro"/>
</dbReference>
<evidence type="ECO:0000256" key="1">
    <source>
        <dbReference type="ARBA" id="ARBA00023242"/>
    </source>
</evidence>
<dbReference type="AlphaFoldDB" id="A7F940"/>
<dbReference type="CDD" id="cd00067">
    <property type="entry name" value="GAL4"/>
    <property type="match status" value="1"/>
</dbReference>
<feature type="region of interest" description="Disordered" evidence="2">
    <location>
        <begin position="315"/>
        <end position="346"/>
    </location>
</feature>
<dbReference type="InterPro" id="IPR001138">
    <property type="entry name" value="Zn2Cys6_DnaBD"/>
</dbReference>
<keyword evidence="1" id="KW-0539">Nucleus</keyword>
<dbReference type="STRING" id="665079.A7F940"/>
<dbReference type="EMBL" id="CH476650">
    <property type="protein sequence ID" value="EDO00251.1"/>
    <property type="molecule type" value="Genomic_DNA"/>
</dbReference>
<reference evidence="4" key="1">
    <citation type="journal article" date="2011" name="PLoS Genet.">
        <title>Genomic analysis of the necrotrophic fungal pathogens Sclerotinia sclerotiorum and Botrytis cinerea.</title>
        <authorList>
            <person name="Amselem J."/>
            <person name="Cuomo C.A."/>
            <person name="van Kan J.A."/>
            <person name="Viaud M."/>
            <person name="Benito E.P."/>
            <person name="Couloux A."/>
            <person name="Coutinho P.M."/>
            <person name="de Vries R.P."/>
            <person name="Dyer P.S."/>
            <person name="Fillinger S."/>
            <person name="Fournier E."/>
            <person name="Gout L."/>
            <person name="Hahn M."/>
            <person name="Kohn L."/>
            <person name="Lapalu N."/>
            <person name="Plummer K.M."/>
            <person name="Pradier J.M."/>
            <person name="Quevillon E."/>
            <person name="Sharon A."/>
            <person name="Simon A."/>
            <person name="ten Have A."/>
            <person name="Tudzynski B."/>
            <person name="Tudzynski P."/>
            <person name="Wincker P."/>
            <person name="Andrew M."/>
            <person name="Anthouard V."/>
            <person name="Beever R.E."/>
            <person name="Beffa R."/>
            <person name="Benoit I."/>
            <person name="Bouzid O."/>
            <person name="Brault B."/>
            <person name="Chen Z."/>
            <person name="Choquer M."/>
            <person name="Collemare J."/>
            <person name="Cotton P."/>
            <person name="Danchin E.G."/>
            <person name="Da Silva C."/>
            <person name="Gautier A."/>
            <person name="Giraud C."/>
            <person name="Giraud T."/>
            <person name="Gonzalez C."/>
            <person name="Grossetete S."/>
            <person name="Guldener U."/>
            <person name="Henrissat B."/>
            <person name="Howlett B.J."/>
            <person name="Kodira C."/>
            <person name="Kretschmer M."/>
            <person name="Lappartient A."/>
            <person name="Leroch M."/>
            <person name="Levis C."/>
            <person name="Mauceli E."/>
            <person name="Neuveglise C."/>
            <person name="Oeser B."/>
            <person name="Pearson M."/>
            <person name="Poulain J."/>
            <person name="Poussereau N."/>
            <person name="Quesneville H."/>
            <person name="Rascle C."/>
            <person name="Schumacher J."/>
            <person name="Segurens B."/>
            <person name="Sexton A."/>
            <person name="Silva E."/>
            <person name="Sirven C."/>
            <person name="Soanes D.M."/>
            <person name="Talbot N.J."/>
            <person name="Templeton M."/>
            <person name="Yandava C."/>
            <person name="Yarden O."/>
            <person name="Zeng Q."/>
            <person name="Rollins J.A."/>
            <person name="Lebrun M.H."/>
            <person name="Dickman M."/>
        </authorList>
    </citation>
    <scope>NUCLEOTIDE SEQUENCE [LARGE SCALE GENOMIC DNA]</scope>
    <source>
        <strain evidence="4">ATCC 18683 / 1980 / Ss-1</strain>
    </source>
</reference>
<proteinExistence type="predicted"/>
<evidence type="ECO:0000313" key="4">
    <source>
        <dbReference type="Proteomes" id="UP000001312"/>
    </source>
</evidence>
<feature type="region of interest" description="Disordered" evidence="2">
    <location>
        <begin position="363"/>
        <end position="415"/>
    </location>
</feature>
<sequence length="573" mass="62611">MDSPPEAQPNAKTIRCTGTLALLAVADFTQIRVGGRKGRQGRQGKQGRQKRHEKAGKAAEKAFVTCKSNPMKAKARPSGVMELTTETQGEKRKRSPESSGSQSHGRITQAPRLGDNATPTAAAQINYLVKARSDRLKLVEGDSETFGDVLSMLDEYEGVLQRRESLASNLGAKLVGPLLLKSFEKLFDGPIKVIQSSYALEQTPITWLEIVSFARSNPADFILTESLHGVKVCRFWINGGQIEISEDDYRLIMSGAPERMIPSQPMPEDETSELGTLLILENRLSMLIKKADAVASRARQLNYHLKGRKNAILAKKSPEQPSESPLSFASQPFSAINRSRSPASLNGETAKLQQDLLEQFHSPNRRQSLPSQPRSKQPRLHTSEHTNFHSFNGAPQSSDHQRVSQPPSNSDDGIEGQYRVLMAARIEKLHKGDPITPPCDRCRRLRFTCTKHMTACAACTKKHAKCSWKDVKDGELEATASALTQRDSPAASEDGLLIVDKKHTPERSNLASTSGGITTIGASGSSRQVPPPTVAATLQVKSPQQKPEQERRVSVEHTLLAQMASAAAAASNI</sequence>
<evidence type="ECO:0000313" key="3">
    <source>
        <dbReference type="EMBL" id="EDO00251.1"/>
    </source>
</evidence>
<feature type="compositionally biased region" description="Basic residues" evidence="2">
    <location>
        <begin position="34"/>
        <end position="54"/>
    </location>
</feature>
<protein>
    <recommendedName>
        <fullName evidence="5">Zn(2)-C6 fungal-type domain-containing protein</fullName>
    </recommendedName>
</protein>
<dbReference type="GO" id="GO:0000981">
    <property type="term" value="F:DNA-binding transcription factor activity, RNA polymerase II-specific"/>
    <property type="evidence" value="ECO:0007669"/>
    <property type="project" value="InterPro"/>
</dbReference>
<dbReference type="RefSeq" id="XP_001584838.1">
    <property type="nucleotide sequence ID" value="XM_001584788.1"/>
</dbReference>
<keyword evidence="4" id="KW-1185">Reference proteome</keyword>